<accession>A0A7L5BM42</accession>
<dbReference type="RefSeq" id="WP_082185869.1">
    <property type="nucleotide sequence ID" value="NZ_CP048635.1"/>
</dbReference>
<protein>
    <submittedName>
        <fullName evidence="1">Uncharacterized protein</fullName>
    </submittedName>
</protein>
<dbReference type="AlphaFoldDB" id="A0A7L5BM42"/>
<keyword evidence="2" id="KW-1185">Reference proteome</keyword>
<proteinExistence type="predicted"/>
<dbReference type="KEGG" id="roy:G3A56_17540"/>
<dbReference type="Proteomes" id="UP000464865">
    <property type="component" value="Chromosome M15-12"/>
</dbReference>
<reference evidence="1 2" key="1">
    <citation type="submission" date="2020-02" db="EMBL/GenBank/DDBJ databases">
        <title>Plant-Promoting Endophytic Bacterium Rhizobium oryzihabitans sp. nov., Isolated from the Root of Rice.</title>
        <authorList>
            <person name="zhao J."/>
            <person name="Zhang G."/>
        </authorList>
    </citation>
    <scope>NUCLEOTIDE SEQUENCE [LARGE SCALE GENOMIC DNA]</scope>
    <source>
        <strain evidence="1 2">M15</strain>
    </source>
</reference>
<evidence type="ECO:0000313" key="2">
    <source>
        <dbReference type="Proteomes" id="UP000464865"/>
    </source>
</evidence>
<name>A0A7L5BM42_9HYPH</name>
<dbReference type="EMBL" id="CP048635">
    <property type="protein sequence ID" value="QIB39756.1"/>
    <property type="molecule type" value="Genomic_DNA"/>
</dbReference>
<evidence type="ECO:0000313" key="1">
    <source>
        <dbReference type="EMBL" id="QIB39756.1"/>
    </source>
</evidence>
<gene>
    <name evidence="1" type="ORF">G3A56_17540</name>
</gene>
<sequence>MTARTNPLARSGSAIVSQARLLKQWTRELLCLSADDTVSVSELSCALPDCPPMETVILVLSTSGESRQWSVHKALLDVAFDDIVSAIAAEPPEAGRE</sequence>
<organism evidence="1 2">
    <name type="scientific">Rhizobium oryzihabitans</name>
    <dbReference type="NCBI Taxonomy" id="2267833"/>
    <lineage>
        <taxon>Bacteria</taxon>
        <taxon>Pseudomonadati</taxon>
        <taxon>Pseudomonadota</taxon>
        <taxon>Alphaproteobacteria</taxon>
        <taxon>Hyphomicrobiales</taxon>
        <taxon>Rhizobiaceae</taxon>
        <taxon>Rhizobium/Agrobacterium group</taxon>
        <taxon>Rhizobium</taxon>
    </lineage>
</organism>